<proteinExistence type="predicted"/>
<feature type="region of interest" description="Disordered" evidence="1">
    <location>
        <begin position="16"/>
        <end position="54"/>
    </location>
</feature>
<feature type="compositionally biased region" description="Basic and acidic residues" evidence="1">
    <location>
        <begin position="42"/>
        <end position="54"/>
    </location>
</feature>
<evidence type="ECO:0000313" key="3">
    <source>
        <dbReference type="Proteomes" id="UP001497444"/>
    </source>
</evidence>
<dbReference type="PANTHER" id="PTHR33789:SF5">
    <property type="entry name" value="BET V I_MAJOR LATEX PROTEIN DOMAIN-CONTAINING PROTEIN"/>
    <property type="match status" value="1"/>
</dbReference>
<dbReference type="SUPFAM" id="SSF55961">
    <property type="entry name" value="Bet v1-like"/>
    <property type="match status" value="1"/>
</dbReference>
<protein>
    <recommendedName>
        <fullName evidence="4">Lachrymatory-factor synthase</fullName>
    </recommendedName>
</protein>
<reference evidence="2" key="1">
    <citation type="submission" date="2024-02" db="EMBL/GenBank/DDBJ databases">
        <authorList>
            <consortium name="ELIXIR-Norway"/>
            <consortium name="Elixir Norway"/>
        </authorList>
    </citation>
    <scope>NUCLEOTIDE SEQUENCE</scope>
</reference>
<dbReference type="InterPro" id="IPR019587">
    <property type="entry name" value="Polyketide_cyclase/dehydratase"/>
</dbReference>
<organism evidence="2 3">
    <name type="scientific">Sphagnum jensenii</name>
    <dbReference type="NCBI Taxonomy" id="128206"/>
    <lineage>
        <taxon>Eukaryota</taxon>
        <taxon>Viridiplantae</taxon>
        <taxon>Streptophyta</taxon>
        <taxon>Embryophyta</taxon>
        <taxon>Bryophyta</taxon>
        <taxon>Sphagnophytina</taxon>
        <taxon>Sphagnopsida</taxon>
        <taxon>Sphagnales</taxon>
        <taxon>Sphagnaceae</taxon>
        <taxon>Sphagnum</taxon>
    </lineage>
</organism>
<evidence type="ECO:0000313" key="2">
    <source>
        <dbReference type="EMBL" id="CAK9262887.1"/>
    </source>
</evidence>
<dbReference type="InterPro" id="IPR053249">
    <property type="entry name" value="LFS"/>
</dbReference>
<dbReference type="InterPro" id="IPR023393">
    <property type="entry name" value="START-like_dom_sf"/>
</dbReference>
<feature type="compositionally biased region" description="Basic and acidic residues" evidence="1">
    <location>
        <begin position="16"/>
        <end position="28"/>
    </location>
</feature>
<dbReference type="CDD" id="cd07821">
    <property type="entry name" value="PYR_PYL_RCAR_like"/>
    <property type="match status" value="1"/>
</dbReference>
<evidence type="ECO:0008006" key="4">
    <source>
        <dbReference type="Google" id="ProtNLM"/>
    </source>
</evidence>
<evidence type="ECO:0000256" key="1">
    <source>
        <dbReference type="SAM" id="MobiDB-lite"/>
    </source>
</evidence>
<dbReference type="Proteomes" id="UP001497444">
    <property type="component" value="Chromosome 15"/>
</dbReference>
<sequence length="203" mass="23596">MAVVASFFSQFNDKRRGLRRRDGREGKGRRNQIMGSSSMEELLSKQEEEKEEERKWSGGVELTLDCPVKSAWALQSDFAGLHKWVPTVRKCELVEGENKKVGCLRYCIGNSWVYERLLEFDDHNMYMSYRMETNHFVFPKGFQGYVSKVRLRDGGEGKTFVSWTYSVNPVFSQTEEQLTKFMTALYTNTLKRLETAANLRSKL</sequence>
<dbReference type="EMBL" id="OZ020110">
    <property type="protein sequence ID" value="CAK9262887.1"/>
    <property type="molecule type" value="Genomic_DNA"/>
</dbReference>
<name>A0ABP0WBK4_9BRYO</name>
<keyword evidence="3" id="KW-1185">Reference proteome</keyword>
<gene>
    <name evidence="2" type="ORF">CSSPJE1EN1_LOCUS8365</name>
</gene>
<accession>A0ABP0WBK4</accession>
<dbReference type="Gene3D" id="3.30.530.20">
    <property type="match status" value="1"/>
</dbReference>
<dbReference type="Pfam" id="PF10604">
    <property type="entry name" value="Polyketide_cyc2"/>
    <property type="match status" value="1"/>
</dbReference>
<dbReference type="PANTHER" id="PTHR33789">
    <property type="entry name" value="LACHRYMATORY-FACTOR SYNTHASE"/>
    <property type="match status" value="1"/>
</dbReference>